<evidence type="ECO:0000259" key="2">
    <source>
        <dbReference type="Pfam" id="PF00501"/>
    </source>
</evidence>
<feature type="domain" description="AMP-dependent synthetase/ligase" evidence="2">
    <location>
        <begin position="24"/>
        <end position="381"/>
    </location>
</feature>
<dbReference type="Pfam" id="PF00501">
    <property type="entry name" value="AMP-binding"/>
    <property type="match status" value="1"/>
</dbReference>
<proteinExistence type="predicted"/>
<dbReference type="PANTHER" id="PTHR24096">
    <property type="entry name" value="LONG-CHAIN-FATTY-ACID--COA LIGASE"/>
    <property type="match status" value="1"/>
</dbReference>
<evidence type="ECO:0000313" key="5">
    <source>
        <dbReference type="Proteomes" id="UP001214441"/>
    </source>
</evidence>
<name>A0ABT7A6D3_9ACTN</name>
<evidence type="ECO:0000256" key="1">
    <source>
        <dbReference type="SAM" id="MobiDB-lite"/>
    </source>
</evidence>
<comment type="caution">
    <text evidence="4">The sequence shown here is derived from an EMBL/GenBank/DDBJ whole genome shotgun (WGS) entry which is preliminary data.</text>
</comment>
<dbReference type="PROSITE" id="PS00455">
    <property type="entry name" value="AMP_BINDING"/>
    <property type="match status" value="1"/>
</dbReference>
<reference evidence="4 5" key="1">
    <citation type="submission" date="2023-05" db="EMBL/GenBank/DDBJ databases">
        <title>Streptantibioticus silvisoli sp. nov., acidotolerant actinomycetes 1 from pine litter.</title>
        <authorList>
            <person name="Swiecimska M."/>
            <person name="Golinska P."/>
            <person name="Sangal V."/>
            <person name="Wachnowicz B."/>
            <person name="Goodfellow M."/>
        </authorList>
    </citation>
    <scope>NUCLEOTIDE SEQUENCE [LARGE SCALE GENOMIC DNA]</scope>
    <source>
        <strain evidence="4 5">DSM 42109</strain>
    </source>
</reference>
<dbReference type="InterPro" id="IPR020845">
    <property type="entry name" value="AMP-binding_CS"/>
</dbReference>
<organism evidence="4 5">
    <name type="scientific">Streptomyces iconiensis</name>
    <dbReference type="NCBI Taxonomy" id="1384038"/>
    <lineage>
        <taxon>Bacteria</taxon>
        <taxon>Bacillati</taxon>
        <taxon>Actinomycetota</taxon>
        <taxon>Actinomycetes</taxon>
        <taxon>Kitasatosporales</taxon>
        <taxon>Streptomycetaceae</taxon>
        <taxon>Streptomyces</taxon>
    </lineage>
</organism>
<dbReference type="RefSeq" id="WP_274047063.1">
    <property type="nucleotide sequence ID" value="NZ_JANCPR020000047.1"/>
</dbReference>
<evidence type="ECO:0000259" key="3">
    <source>
        <dbReference type="Pfam" id="PF13193"/>
    </source>
</evidence>
<keyword evidence="5" id="KW-1185">Reference proteome</keyword>
<gene>
    <name evidence="4" type="ORF">NMN56_034130</name>
</gene>
<dbReference type="InterPro" id="IPR045851">
    <property type="entry name" value="AMP-bd_C_sf"/>
</dbReference>
<dbReference type="Pfam" id="PF13193">
    <property type="entry name" value="AMP-binding_C"/>
    <property type="match status" value="1"/>
</dbReference>
<dbReference type="InterPro" id="IPR025110">
    <property type="entry name" value="AMP-bd_C"/>
</dbReference>
<sequence length="538" mass="56727">MTRIPHVRRPAGTEGARLDKPLLRAARRHPERLAIRSRAGDVTFAELDRSVTRCASALAALTGPGGGVTIGVANVLHPAFAVAYYAIARSGNVAAVLNPLQPGRLLGQSLDATRPPVAFLTPGMVRGCAPARLRGVEVVALPEAGAPGGAGAGTPAELIATAPAAPPGLLPPVRPEQDACVLFTSGTTGRPKGVRLTHRNLTVNAAQTADAHGLTARTVTLNHLPLFHPMHLNAAVLAGASQVLCEEPDPVTAVRAAHRAQADRYFTLPVRLARLAADSRLPDLRAGTLRAVFSGGAPLAAADAVALSEHFGIPVLQGYGLAETSPLTHCGRPGRPKPGSVGPPVAGTECRIVDVDDRTVRPPGVPGEVQVRGPQVMPGYLDPSDGPAVDADGWFSTGDVGHVDRDGDLFLLDRTKDVFKYDNWLVAPGEIERALAGHPDVGDCAVVDHPDRRHGAVAHALVVPRTDRASERLAAAVRSVNRRLPPYQQVRRVIGIDAIPRSPNGKIERRRLRQHLRDGTLAGVYCQVEITDRGGRTR</sequence>
<dbReference type="InterPro" id="IPR042099">
    <property type="entry name" value="ANL_N_sf"/>
</dbReference>
<protein>
    <submittedName>
        <fullName evidence="4">Class I adenylate-forming enzyme family protein</fullName>
    </submittedName>
</protein>
<dbReference type="Gene3D" id="3.40.50.12780">
    <property type="entry name" value="N-terminal domain of ligase-like"/>
    <property type="match status" value="1"/>
</dbReference>
<feature type="domain" description="AMP-binding enzyme C-terminal" evidence="3">
    <location>
        <begin position="430"/>
        <end position="506"/>
    </location>
</feature>
<dbReference type="Gene3D" id="3.30.300.30">
    <property type="match status" value="1"/>
</dbReference>
<dbReference type="SUPFAM" id="SSF56801">
    <property type="entry name" value="Acetyl-CoA synthetase-like"/>
    <property type="match status" value="1"/>
</dbReference>
<dbReference type="EMBL" id="JANCPR020000047">
    <property type="protein sequence ID" value="MDJ1136894.1"/>
    <property type="molecule type" value="Genomic_DNA"/>
</dbReference>
<accession>A0ABT7A6D3</accession>
<dbReference type="Proteomes" id="UP001214441">
    <property type="component" value="Unassembled WGS sequence"/>
</dbReference>
<feature type="region of interest" description="Disordered" evidence="1">
    <location>
        <begin position="1"/>
        <end position="21"/>
    </location>
</feature>
<dbReference type="InterPro" id="IPR000873">
    <property type="entry name" value="AMP-dep_synth/lig_dom"/>
</dbReference>
<evidence type="ECO:0000313" key="4">
    <source>
        <dbReference type="EMBL" id="MDJ1136894.1"/>
    </source>
</evidence>
<dbReference type="CDD" id="cd04433">
    <property type="entry name" value="AFD_class_I"/>
    <property type="match status" value="1"/>
</dbReference>